<reference evidence="1" key="3">
    <citation type="submission" date="2025-08" db="UniProtKB">
        <authorList>
            <consortium name="Ensembl"/>
        </authorList>
    </citation>
    <scope>IDENTIFICATION</scope>
    <source>
        <strain evidence="1">17573</strain>
    </source>
</reference>
<dbReference type="AlphaFoldDB" id="A0A5F8AH63"/>
<name>A0A5F8AH63_MACMU</name>
<accession>A0A5F8AH63</accession>
<dbReference type="VEuPathDB" id="HostDB:ENSMMUG00000063777"/>
<proteinExistence type="predicted"/>
<protein>
    <submittedName>
        <fullName evidence="1">Uncharacterized protein</fullName>
    </submittedName>
</protein>
<keyword evidence="2" id="KW-1185">Reference proteome</keyword>
<evidence type="ECO:0000313" key="2">
    <source>
        <dbReference type="Proteomes" id="UP000006718"/>
    </source>
</evidence>
<organism evidence="1 2">
    <name type="scientific">Macaca mulatta</name>
    <name type="common">Rhesus macaque</name>
    <dbReference type="NCBI Taxonomy" id="9544"/>
    <lineage>
        <taxon>Eukaryota</taxon>
        <taxon>Metazoa</taxon>
        <taxon>Chordata</taxon>
        <taxon>Craniata</taxon>
        <taxon>Vertebrata</taxon>
        <taxon>Euteleostomi</taxon>
        <taxon>Mammalia</taxon>
        <taxon>Eutheria</taxon>
        <taxon>Euarchontoglires</taxon>
        <taxon>Primates</taxon>
        <taxon>Haplorrhini</taxon>
        <taxon>Catarrhini</taxon>
        <taxon>Cercopithecidae</taxon>
        <taxon>Cercopithecinae</taxon>
        <taxon>Macaca</taxon>
    </lineage>
</organism>
<dbReference type="Ensembl" id="ENSMMUT00000096777.1">
    <property type="protein sequence ID" value="ENSMMUP00000076292.1"/>
    <property type="gene ID" value="ENSMMUG00000063777.1"/>
</dbReference>
<dbReference type="PRINTS" id="PR02045">
    <property type="entry name" value="F138DOMAIN"/>
</dbReference>
<reference evidence="1" key="2">
    <citation type="submission" date="2019-01" db="EMBL/GenBank/DDBJ databases">
        <authorList>
            <person name="Graves T."/>
            <person name="Eichler E.E."/>
            <person name="Wilson R.K."/>
        </authorList>
    </citation>
    <scope>NUCLEOTIDE SEQUENCE [LARGE SCALE GENOMIC DNA]</scope>
    <source>
        <strain evidence="1">17573</strain>
    </source>
</reference>
<dbReference type="PANTHER" id="PTHR12138:SF133">
    <property type="entry name" value="SECRETED PROTEIN"/>
    <property type="match status" value="1"/>
</dbReference>
<dbReference type="GeneTree" id="ENSGT01120000271815"/>
<reference evidence="1" key="4">
    <citation type="submission" date="2025-09" db="UniProtKB">
        <authorList>
            <consortium name="Ensembl"/>
        </authorList>
    </citation>
    <scope>IDENTIFICATION</scope>
    <source>
        <strain evidence="1">17573</strain>
    </source>
</reference>
<evidence type="ECO:0000313" key="1">
    <source>
        <dbReference type="Ensembl" id="ENSMMUP00000076292.1"/>
    </source>
</evidence>
<sequence length="136" mass="14968">RETVCNLRPRLDRGATRKKECRWLGSPPVCVFVFLRQSLTLSTRLEYSGAIIAHCSLKLFGSSDPPTLASQVAGTTDVCHHDRLFVLFCFVFVETESHCVAQADLKLLIPRDPPTLVSQSAGITGLSHHALPHQSS</sequence>
<dbReference type="Proteomes" id="UP000006718">
    <property type="component" value="Chromosome 3"/>
</dbReference>
<dbReference type="PANTHER" id="PTHR12138">
    <property type="entry name" value="PRIMATE-EXPANDED PROTEIN FAMILY"/>
    <property type="match status" value="1"/>
</dbReference>
<reference evidence="2" key="1">
    <citation type="journal article" date="2007" name="Science">
        <title>Evolutionary and biomedical insights from the rhesus macaque genome.</title>
        <authorList>
            <person name="Gibbs R.A."/>
            <person name="Rogers J."/>
            <person name="Katze M.G."/>
            <person name="Bumgarner R."/>
            <person name="Weinstock G.M."/>
            <person name="Mardis E.R."/>
            <person name="Remington K.A."/>
            <person name="Strausberg R.L."/>
            <person name="Venter J.C."/>
            <person name="Wilson R.K."/>
            <person name="Batzer M.A."/>
            <person name="Bustamante C.D."/>
            <person name="Eichler E.E."/>
            <person name="Hahn M.W."/>
            <person name="Hardison R.C."/>
            <person name="Makova K.D."/>
            <person name="Miller W."/>
            <person name="Milosavljevic A."/>
            <person name="Palermo R.E."/>
            <person name="Siepel A."/>
            <person name="Sikela J.M."/>
            <person name="Attaway T."/>
            <person name="Bell S."/>
            <person name="Bernard K.E."/>
            <person name="Buhay C.J."/>
            <person name="Chandrabose M.N."/>
            <person name="Dao M."/>
            <person name="Davis C."/>
            <person name="Delehaunty K.D."/>
            <person name="Ding Y."/>
            <person name="Dinh H.H."/>
            <person name="Dugan-Rocha S."/>
            <person name="Fulton L.A."/>
            <person name="Gabisi R.A."/>
            <person name="Garner T.T."/>
            <person name="Godfrey J."/>
            <person name="Hawes A.C."/>
            <person name="Hernandez J."/>
            <person name="Hines S."/>
            <person name="Holder M."/>
            <person name="Hume J."/>
            <person name="Jhangiani S.N."/>
            <person name="Joshi V."/>
            <person name="Khan Z.M."/>
            <person name="Kirkness E.F."/>
            <person name="Cree A."/>
            <person name="Fowler R.G."/>
            <person name="Lee S."/>
            <person name="Lewis L.R."/>
            <person name="Li Z."/>
            <person name="Liu Y.-S."/>
            <person name="Moore S.M."/>
            <person name="Muzny D."/>
            <person name="Nazareth L.V."/>
            <person name="Ngo D.N."/>
            <person name="Okwuonu G.O."/>
            <person name="Pai G."/>
            <person name="Parker D."/>
            <person name="Paul H.A."/>
            <person name="Pfannkoch C."/>
            <person name="Pohl C.S."/>
            <person name="Rogers Y.-H.C."/>
            <person name="Ruiz S.J."/>
            <person name="Sabo A."/>
            <person name="Santibanez J."/>
            <person name="Schneider B.W."/>
            <person name="Smith S.M."/>
            <person name="Sodergren E."/>
            <person name="Svatek A.F."/>
            <person name="Utterback T.R."/>
            <person name="Vattathil S."/>
            <person name="Warren W."/>
            <person name="White C.S."/>
            <person name="Chinwalla A.T."/>
            <person name="Feng Y."/>
            <person name="Halpern A.L."/>
            <person name="Hillier L.W."/>
            <person name="Huang X."/>
            <person name="Minx P."/>
            <person name="Nelson J.O."/>
            <person name="Pepin K.H."/>
            <person name="Qin X."/>
            <person name="Sutton G.G."/>
            <person name="Venter E."/>
            <person name="Walenz B.P."/>
            <person name="Wallis J.W."/>
            <person name="Worley K.C."/>
            <person name="Yang S.-P."/>
            <person name="Jones S.M."/>
            <person name="Marra M.A."/>
            <person name="Rocchi M."/>
            <person name="Schein J.E."/>
            <person name="Baertsch R."/>
            <person name="Clarke L."/>
            <person name="Csuros M."/>
            <person name="Glasscock J."/>
            <person name="Harris R.A."/>
            <person name="Havlak P."/>
            <person name="Jackson A.R."/>
            <person name="Jiang H."/>
            <person name="Liu Y."/>
            <person name="Messina D.N."/>
            <person name="Shen Y."/>
            <person name="Song H.X.-Z."/>
            <person name="Wylie T."/>
            <person name="Zhang L."/>
            <person name="Birney E."/>
            <person name="Han K."/>
            <person name="Konkel M.K."/>
            <person name="Lee J."/>
            <person name="Smit A.F.A."/>
            <person name="Ullmer B."/>
            <person name="Wang H."/>
            <person name="Xing J."/>
            <person name="Burhans R."/>
            <person name="Cheng Z."/>
            <person name="Karro J.E."/>
            <person name="Ma J."/>
            <person name="Raney B."/>
            <person name="She X."/>
            <person name="Cox M.J."/>
            <person name="Demuth J.P."/>
            <person name="Dumas L.J."/>
            <person name="Han S.-G."/>
            <person name="Hopkins J."/>
            <person name="Karimpour-Fard A."/>
            <person name="Kim Y.H."/>
            <person name="Pollack J.R."/>
            <person name="Vinar T."/>
            <person name="Addo-Quaye C."/>
            <person name="Degenhardt J."/>
            <person name="Denby A."/>
            <person name="Hubisz M.J."/>
            <person name="Indap A."/>
            <person name="Kosiol C."/>
            <person name="Lahn B.T."/>
            <person name="Lawson H.A."/>
            <person name="Marklein A."/>
            <person name="Nielsen R."/>
            <person name="Vallender E.J."/>
            <person name="Clark A.G."/>
            <person name="Ferguson B."/>
            <person name="Hernandez R.D."/>
            <person name="Hirani K."/>
            <person name="Kehrer-Sawatzki H."/>
            <person name="Kolb J."/>
            <person name="Patil S."/>
            <person name="Pu L.-L."/>
            <person name="Ren Y."/>
            <person name="Smith D.G."/>
            <person name="Wheeler D.A."/>
            <person name="Schenck I."/>
            <person name="Ball E.V."/>
            <person name="Chen R."/>
            <person name="Cooper D.N."/>
            <person name="Giardine B."/>
            <person name="Hsu F."/>
            <person name="Kent W.J."/>
            <person name="Lesk A."/>
            <person name="Nelson D.L."/>
            <person name="O'brien W.E."/>
            <person name="Pruefer K."/>
            <person name="Stenson P.D."/>
            <person name="Wallace J.C."/>
            <person name="Ke H."/>
            <person name="Liu X.-M."/>
            <person name="Wang P."/>
            <person name="Xiang A.P."/>
            <person name="Yang F."/>
            <person name="Barber G.P."/>
            <person name="Haussler D."/>
            <person name="Karolchik D."/>
            <person name="Kern A.D."/>
            <person name="Kuhn R.M."/>
            <person name="Smith K.E."/>
            <person name="Zwieg A.S."/>
        </authorList>
    </citation>
    <scope>NUCLEOTIDE SEQUENCE [LARGE SCALE GENOMIC DNA]</scope>
    <source>
        <strain evidence="2">17573</strain>
    </source>
</reference>
<dbReference type="InParanoid" id="A0A5F8AH63"/>
<dbReference type="OMA" id="FGETESH"/>